<evidence type="ECO:0000313" key="1">
    <source>
        <dbReference type="EMBL" id="MBU3813678.1"/>
    </source>
</evidence>
<gene>
    <name evidence="1" type="ORF">H9791_04125</name>
</gene>
<protein>
    <submittedName>
        <fullName evidence="1">Uncharacterized protein</fullName>
    </submittedName>
</protein>
<reference evidence="1" key="2">
    <citation type="submission" date="2021-04" db="EMBL/GenBank/DDBJ databases">
        <authorList>
            <person name="Gilroy R."/>
        </authorList>
    </citation>
    <scope>NUCLEOTIDE SEQUENCE</scope>
    <source>
        <strain evidence="1">B3-3758</strain>
    </source>
</reference>
<dbReference type="EMBL" id="JAHLFO010000049">
    <property type="protein sequence ID" value="MBU3813678.1"/>
    <property type="molecule type" value="Genomic_DNA"/>
</dbReference>
<sequence length="132" mass="15612">MKQIIWSNDSYFDDKAREYYQDCQREYLEDDGYTVSDEEWGEEVYSWLDAERMNLNVQVDGVIIAFGDLGLWRGRRQGYQILGSNLADILRSSCDDNEWYGDGYNIRARLTHHDGTNYVLYRVAKSREDAER</sequence>
<dbReference type="Proteomes" id="UP000824236">
    <property type="component" value="Unassembled WGS sequence"/>
</dbReference>
<feature type="non-terminal residue" evidence="1">
    <location>
        <position position="132"/>
    </location>
</feature>
<dbReference type="AlphaFoldDB" id="A0A9E2NN71"/>
<evidence type="ECO:0000313" key="2">
    <source>
        <dbReference type="Proteomes" id="UP000824236"/>
    </source>
</evidence>
<organism evidence="1 2">
    <name type="scientific">Candidatus Bacteroides intestinipullorum</name>
    <dbReference type="NCBI Taxonomy" id="2838471"/>
    <lineage>
        <taxon>Bacteria</taxon>
        <taxon>Pseudomonadati</taxon>
        <taxon>Bacteroidota</taxon>
        <taxon>Bacteroidia</taxon>
        <taxon>Bacteroidales</taxon>
        <taxon>Bacteroidaceae</taxon>
        <taxon>Bacteroides</taxon>
    </lineage>
</organism>
<name>A0A9E2NN71_9BACE</name>
<accession>A0A9E2NN71</accession>
<comment type="caution">
    <text evidence="1">The sequence shown here is derived from an EMBL/GenBank/DDBJ whole genome shotgun (WGS) entry which is preliminary data.</text>
</comment>
<reference evidence="1" key="1">
    <citation type="journal article" date="2021" name="PeerJ">
        <title>Extensive microbial diversity within the chicken gut microbiome revealed by metagenomics and culture.</title>
        <authorList>
            <person name="Gilroy R."/>
            <person name="Ravi A."/>
            <person name="Getino M."/>
            <person name="Pursley I."/>
            <person name="Horton D.L."/>
            <person name="Alikhan N.F."/>
            <person name="Baker D."/>
            <person name="Gharbi K."/>
            <person name="Hall N."/>
            <person name="Watson M."/>
            <person name="Adriaenssens E.M."/>
            <person name="Foster-Nyarko E."/>
            <person name="Jarju S."/>
            <person name="Secka A."/>
            <person name="Antonio M."/>
            <person name="Oren A."/>
            <person name="Chaudhuri R.R."/>
            <person name="La Ragione R."/>
            <person name="Hildebrand F."/>
            <person name="Pallen M.J."/>
        </authorList>
    </citation>
    <scope>NUCLEOTIDE SEQUENCE</scope>
    <source>
        <strain evidence="1">B3-3758</strain>
    </source>
</reference>
<proteinExistence type="predicted"/>